<accession>A0A9P7G827</accession>
<reference evidence="2" key="1">
    <citation type="submission" date="2020-07" db="EMBL/GenBank/DDBJ databases">
        <authorList>
            <person name="Nieuwenhuis M."/>
            <person name="Van De Peppel L.J.J."/>
        </authorList>
    </citation>
    <scope>NUCLEOTIDE SEQUENCE</scope>
    <source>
        <strain evidence="2">AP01</strain>
        <tissue evidence="2">Mycelium</tissue>
    </source>
</reference>
<dbReference type="AlphaFoldDB" id="A0A9P7G827"/>
<gene>
    <name evidence="2" type="ORF">DXG03_008107</name>
</gene>
<evidence type="ECO:0000256" key="1">
    <source>
        <dbReference type="SAM" id="MobiDB-lite"/>
    </source>
</evidence>
<dbReference type="Proteomes" id="UP000775547">
    <property type="component" value="Unassembled WGS sequence"/>
</dbReference>
<keyword evidence="3" id="KW-1185">Reference proteome</keyword>
<comment type="caution">
    <text evidence="2">The sequence shown here is derived from an EMBL/GenBank/DDBJ whole genome shotgun (WGS) entry which is preliminary data.</text>
</comment>
<proteinExistence type="predicted"/>
<evidence type="ECO:0000313" key="3">
    <source>
        <dbReference type="Proteomes" id="UP000775547"/>
    </source>
</evidence>
<name>A0A9P7G827_9AGAR</name>
<reference evidence="2" key="2">
    <citation type="submission" date="2021-10" db="EMBL/GenBank/DDBJ databases">
        <title>Phylogenomics reveals ancestral predisposition of the termite-cultivated fungus Termitomyces towards a domesticated lifestyle.</title>
        <authorList>
            <person name="Auxier B."/>
            <person name="Grum-Grzhimaylo A."/>
            <person name="Cardenas M.E."/>
            <person name="Lodge J.D."/>
            <person name="Laessoe T."/>
            <person name="Pedersen O."/>
            <person name="Smith M.E."/>
            <person name="Kuyper T.W."/>
            <person name="Franco-Molano E.A."/>
            <person name="Baroni T.J."/>
            <person name="Aanen D.K."/>
        </authorList>
    </citation>
    <scope>NUCLEOTIDE SEQUENCE</scope>
    <source>
        <strain evidence="2">AP01</strain>
        <tissue evidence="2">Mycelium</tissue>
    </source>
</reference>
<organism evidence="2 3">
    <name type="scientific">Asterophora parasitica</name>
    <dbReference type="NCBI Taxonomy" id="117018"/>
    <lineage>
        <taxon>Eukaryota</taxon>
        <taxon>Fungi</taxon>
        <taxon>Dikarya</taxon>
        <taxon>Basidiomycota</taxon>
        <taxon>Agaricomycotina</taxon>
        <taxon>Agaricomycetes</taxon>
        <taxon>Agaricomycetidae</taxon>
        <taxon>Agaricales</taxon>
        <taxon>Tricholomatineae</taxon>
        <taxon>Lyophyllaceae</taxon>
        <taxon>Asterophora</taxon>
    </lineage>
</organism>
<feature type="region of interest" description="Disordered" evidence="1">
    <location>
        <begin position="175"/>
        <end position="230"/>
    </location>
</feature>
<evidence type="ECO:0000313" key="2">
    <source>
        <dbReference type="EMBL" id="KAG5644629.1"/>
    </source>
</evidence>
<dbReference type="EMBL" id="JABCKV010000064">
    <property type="protein sequence ID" value="KAG5644629.1"/>
    <property type="molecule type" value="Genomic_DNA"/>
</dbReference>
<dbReference type="OrthoDB" id="3269666at2759"/>
<protein>
    <submittedName>
        <fullName evidence="2">Uncharacterized protein</fullName>
    </submittedName>
</protein>
<sequence length="230" mass="23877">MSTTFNVTKPTGKEKLELETTVGEARIEAPTPEIARKSTRTSNKHTTLLMMPQTLPSQFQQQAKEVTDAAVAEGHHDVDAAKAAGAGYFEQLKNLAESAIDTVESYLPASVGGKEPTVSDSIRDIGSTVGNGATTAVDTSKQYLASAHETAKPHIAAAHEAVKPHIEHLKGNAQGVFGTAGTQGAPIQPPASSTGIPATSAPLESGPHTTDTPYPSKTETKGTQIGQNAS</sequence>
<feature type="compositionally biased region" description="Polar residues" evidence="1">
    <location>
        <begin position="207"/>
        <end position="230"/>
    </location>
</feature>